<dbReference type="CDD" id="cd00102">
    <property type="entry name" value="IPT"/>
    <property type="match status" value="1"/>
</dbReference>
<keyword evidence="5" id="KW-1185">Reference proteome</keyword>
<dbReference type="RefSeq" id="XP_003286179.1">
    <property type="nucleotide sequence ID" value="XM_003286131.1"/>
</dbReference>
<dbReference type="VEuPathDB" id="AmoebaDB:DICPUDRAFT_30544"/>
<sequence>MTVKFGTEDITTNCKTDGLTSITCIQIPNVPSSDIVITGGDSTTYSSFILTPYLLHLNNNQVPTIGSKVTIIGKFFELSVKGNPTQTLSVIVNGNQSSNLKLLNNSSIEFTMPPGQEDGEVNTIAVQSTDKVSNSLVYYYKDYVKITSVTQINQGLKINGYGFKISSDNVIEFGSLDITSSCIINSDTDITCETLPAGSQSSYFKISGSGGASNYKVLLTPVLISISKNVLNSAGEAISIVGRFFEKVDPTTSQQNVINVYIDSNPTPMQTTVQTEELITVSIVGGYGATHKVVVKTENRVSNSISYSYNPPIVTGFSQIREQFYVSAEHFSRDDMSLNKIFVNDIQVVTGISLSNNDELEFILPPTTQNGQLVLVVDGQKSVAFDIALSPIIKSFSPLKPYMDGSIAVTLNGLYFSNKNFKTGNTIDLAYSYILESDLSNSLSLTCEYLNSVSAKCINFKGYGNGSLLVTKTDGSIKLVSYLFGFNFQEPKVVKSTSLHYKQGSNITITAESFLPENLQVFVEQTECLNPVALDNRHIQCFYDASIPPKENGDSLNVTVISHSMKGTNQVLYYHDSLKCENNCTAPNGVCNEINGYCECTQQWEGIDCSIEKQTPVSPPEIKDNGDSNLQGAQINFTISIAYLRENNIMGDQVKLLDMKSIKWVNKTITGDKTSYFRGTFDNDPAIVELDVTYYKDALNYDFAGDIISIPDNSVKYVITVSNWDFDSSLNTFQLVYNAQTKKTVTTSCSTIETNSTESSVKDQSVSWFQITSGTSVLNGKFARRIFADDAVKKSSITILPSDDPLYKLLNESATTTNSYNKLTAINAPYFRNNVILDPSFSSLLRPSDGSDKCSSASWKIPTIAALCSVGGAAIVAGASVTIYKKKKFQKFEKKIKNLSVTS</sequence>
<keyword evidence="1" id="KW-1015">Disulfide bond</keyword>
<keyword evidence="2" id="KW-0812">Transmembrane</keyword>
<accession>F0ZFJ5</accession>
<dbReference type="STRING" id="5786.F0ZFJ5"/>
<dbReference type="Proteomes" id="UP000001064">
    <property type="component" value="Unassembled WGS sequence"/>
</dbReference>
<reference evidence="5" key="1">
    <citation type="journal article" date="2011" name="Genome Biol.">
        <title>Comparative genomics of the social amoebae Dictyostelium discoideum and Dictyostelium purpureum.</title>
        <authorList>
            <consortium name="US DOE Joint Genome Institute (JGI-PGF)"/>
            <person name="Sucgang R."/>
            <person name="Kuo A."/>
            <person name="Tian X."/>
            <person name="Salerno W."/>
            <person name="Parikh A."/>
            <person name="Feasley C.L."/>
            <person name="Dalin E."/>
            <person name="Tu H."/>
            <person name="Huang E."/>
            <person name="Barry K."/>
            <person name="Lindquist E."/>
            <person name="Shapiro H."/>
            <person name="Bruce D."/>
            <person name="Schmutz J."/>
            <person name="Salamov A."/>
            <person name="Fey P."/>
            <person name="Gaudet P."/>
            <person name="Anjard C."/>
            <person name="Babu M.M."/>
            <person name="Basu S."/>
            <person name="Bushmanova Y."/>
            <person name="van der Wel H."/>
            <person name="Katoh-Kurasawa M."/>
            <person name="Dinh C."/>
            <person name="Coutinho P.M."/>
            <person name="Saito T."/>
            <person name="Elias M."/>
            <person name="Schaap P."/>
            <person name="Kay R.R."/>
            <person name="Henrissat B."/>
            <person name="Eichinger L."/>
            <person name="Rivero F."/>
            <person name="Putnam N.H."/>
            <person name="West C.M."/>
            <person name="Loomis W.F."/>
            <person name="Chisholm R.L."/>
            <person name="Shaulsky G."/>
            <person name="Strassmann J.E."/>
            <person name="Queller D.C."/>
            <person name="Kuspa A."/>
            <person name="Grigoriev I.V."/>
        </authorList>
    </citation>
    <scope>NUCLEOTIDE SEQUENCE [LARGE SCALE GENOMIC DNA]</scope>
    <source>
        <strain evidence="5">QSDP1</strain>
    </source>
</reference>
<keyword evidence="1" id="KW-0245">EGF-like domain</keyword>
<evidence type="ECO:0000313" key="4">
    <source>
        <dbReference type="EMBL" id="EGC37291.1"/>
    </source>
</evidence>
<dbReference type="PANTHER" id="PTHR31378:SF14">
    <property type="entry name" value="EGF-LIKE DOMAIN-CONTAINING PROTEIN"/>
    <property type="match status" value="1"/>
</dbReference>
<dbReference type="eggNOG" id="ENOG502RBSS">
    <property type="taxonomic scope" value="Eukaryota"/>
</dbReference>
<evidence type="ECO:0000256" key="1">
    <source>
        <dbReference type="PROSITE-ProRule" id="PRU00076"/>
    </source>
</evidence>
<comment type="caution">
    <text evidence="1">Lacks conserved residue(s) required for the propagation of feature annotation.</text>
</comment>
<keyword evidence="2" id="KW-0472">Membrane</keyword>
<gene>
    <name evidence="4" type="ORF">DICPUDRAFT_30544</name>
</gene>
<organism evidence="4 5">
    <name type="scientific">Dictyostelium purpureum</name>
    <name type="common">Slime mold</name>
    <dbReference type="NCBI Taxonomy" id="5786"/>
    <lineage>
        <taxon>Eukaryota</taxon>
        <taxon>Amoebozoa</taxon>
        <taxon>Evosea</taxon>
        <taxon>Eumycetozoa</taxon>
        <taxon>Dictyostelia</taxon>
        <taxon>Dictyosteliales</taxon>
        <taxon>Dictyosteliaceae</taxon>
        <taxon>Dictyostelium</taxon>
    </lineage>
</organism>
<dbReference type="OrthoDB" id="20978at2759"/>
<dbReference type="Gene3D" id="2.60.40.10">
    <property type="entry name" value="Immunoglobulins"/>
    <property type="match status" value="1"/>
</dbReference>
<feature type="transmembrane region" description="Helical" evidence="2">
    <location>
        <begin position="864"/>
        <end position="884"/>
    </location>
</feature>
<dbReference type="FunCoup" id="F0ZFJ5">
    <property type="interactions" value="933"/>
</dbReference>
<dbReference type="Pfam" id="PF22933">
    <property type="entry name" value="ComC_SSD"/>
    <property type="match status" value="1"/>
</dbReference>
<feature type="disulfide bond" evidence="1">
    <location>
        <begin position="600"/>
        <end position="609"/>
    </location>
</feature>
<dbReference type="GeneID" id="10500141"/>
<dbReference type="KEGG" id="dpp:DICPUDRAFT_30544"/>
<dbReference type="PANTHER" id="PTHR31378">
    <property type="entry name" value="EGF-LIKE DOMAIN-CONTAINING PROTEIN-RELATED-RELATED"/>
    <property type="match status" value="1"/>
</dbReference>
<dbReference type="InterPro" id="IPR013783">
    <property type="entry name" value="Ig-like_fold"/>
</dbReference>
<name>F0ZFJ5_DICPU</name>
<dbReference type="InterPro" id="IPR000742">
    <property type="entry name" value="EGF"/>
</dbReference>
<dbReference type="PROSITE" id="PS00022">
    <property type="entry name" value="EGF_1"/>
    <property type="match status" value="1"/>
</dbReference>
<evidence type="ECO:0000256" key="2">
    <source>
        <dbReference type="SAM" id="Phobius"/>
    </source>
</evidence>
<dbReference type="PROSITE" id="PS50026">
    <property type="entry name" value="EGF_3"/>
    <property type="match status" value="1"/>
</dbReference>
<dbReference type="EMBL" id="GL871003">
    <property type="protein sequence ID" value="EGC37291.1"/>
    <property type="molecule type" value="Genomic_DNA"/>
</dbReference>
<proteinExistence type="predicted"/>
<dbReference type="InParanoid" id="F0ZFJ5"/>
<evidence type="ECO:0000259" key="3">
    <source>
        <dbReference type="PROSITE" id="PS50026"/>
    </source>
</evidence>
<keyword evidence="2" id="KW-1133">Transmembrane helix</keyword>
<dbReference type="InterPro" id="IPR054484">
    <property type="entry name" value="ComC_SSD"/>
</dbReference>
<evidence type="ECO:0000313" key="5">
    <source>
        <dbReference type="Proteomes" id="UP000001064"/>
    </source>
</evidence>
<dbReference type="AlphaFoldDB" id="F0ZFJ5"/>
<protein>
    <recommendedName>
        <fullName evidence="3">EGF-like domain-containing protein</fullName>
    </recommendedName>
</protein>
<feature type="domain" description="EGF-like" evidence="3">
    <location>
        <begin position="576"/>
        <end position="610"/>
    </location>
</feature>